<name>A0ABP8PKV1_9MICO</name>
<dbReference type="Proteomes" id="UP001500731">
    <property type="component" value="Unassembled WGS sequence"/>
</dbReference>
<proteinExistence type="predicted"/>
<evidence type="ECO:0000313" key="1">
    <source>
        <dbReference type="EMBL" id="GAA4489248.1"/>
    </source>
</evidence>
<comment type="caution">
    <text evidence="1">The sequence shown here is derived from an EMBL/GenBank/DDBJ whole genome shotgun (WGS) entry which is preliminary data.</text>
</comment>
<accession>A0ABP8PKV1</accession>
<protein>
    <submittedName>
        <fullName evidence="1">Uncharacterized protein</fullName>
    </submittedName>
</protein>
<gene>
    <name evidence="1" type="ORF">GCM10023171_29930</name>
</gene>
<reference evidence="2" key="1">
    <citation type="journal article" date="2019" name="Int. J. Syst. Evol. Microbiol.">
        <title>The Global Catalogue of Microorganisms (GCM) 10K type strain sequencing project: providing services to taxonomists for standard genome sequencing and annotation.</title>
        <authorList>
            <consortium name="The Broad Institute Genomics Platform"/>
            <consortium name="The Broad Institute Genome Sequencing Center for Infectious Disease"/>
            <person name="Wu L."/>
            <person name="Ma J."/>
        </authorList>
    </citation>
    <scope>NUCLEOTIDE SEQUENCE [LARGE SCALE GENOMIC DNA]</scope>
    <source>
        <strain evidence="2">JCM 17839</strain>
    </source>
</reference>
<sequence length="58" mass="6249">MTDMDGAVPPHGSSALGALTMQQVLIALEEPETAAESIPIPVRARRSFSAWNAARNEW</sequence>
<organism evidence="1 2">
    <name type="scientific">Microbacterium panaciterrae</name>
    <dbReference type="NCBI Taxonomy" id="985759"/>
    <lineage>
        <taxon>Bacteria</taxon>
        <taxon>Bacillati</taxon>
        <taxon>Actinomycetota</taxon>
        <taxon>Actinomycetes</taxon>
        <taxon>Micrococcales</taxon>
        <taxon>Microbacteriaceae</taxon>
        <taxon>Microbacterium</taxon>
    </lineage>
</organism>
<keyword evidence="2" id="KW-1185">Reference proteome</keyword>
<dbReference type="EMBL" id="BAABGP010000021">
    <property type="protein sequence ID" value="GAA4489248.1"/>
    <property type="molecule type" value="Genomic_DNA"/>
</dbReference>
<evidence type="ECO:0000313" key="2">
    <source>
        <dbReference type="Proteomes" id="UP001500731"/>
    </source>
</evidence>
<dbReference type="RefSeq" id="WP_345188201.1">
    <property type="nucleotide sequence ID" value="NZ_BAABGP010000021.1"/>
</dbReference>